<gene>
    <name evidence="1" type="ORF">DX873_17270</name>
</gene>
<accession>A0A371JLL7</accession>
<sequence>MQTNGQQKKCKESIAPVLTIFWCEKDNKKKKALPNNKNMNDIYNFEFHLGVVLWLKLII</sequence>
<evidence type="ECO:0000313" key="2">
    <source>
        <dbReference type="Proteomes" id="UP000261828"/>
    </source>
</evidence>
<dbReference type="AlphaFoldDB" id="A0A371JLL7"/>
<keyword evidence="2" id="KW-1185">Reference proteome</keyword>
<dbReference type="EMBL" id="QTJX01000006">
    <property type="protein sequence ID" value="RDY57899.1"/>
    <property type="molecule type" value="Genomic_DNA"/>
</dbReference>
<protein>
    <submittedName>
        <fullName evidence="1">Uncharacterized protein</fullName>
    </submittedName>
</protein>
<organism evidence="1 2">
    <name type="scientific">Flagellimonas nanhaiensis</name>
    <dbReference type="NCBI Taxonomy" id="2292706"/>
    <lineage>
        <taxon>Bacteria</taxon>
        <taxon>Pseudomonadati</taxon>
        <taxon>Bacteroidota</taxon>
        <taxon>Flavobacteriia</taxon>
        <taxon>Flavobacteriales</taxon>
        <taxon>Flavobacteriaceae</taxon>
        <taxon>Flagellimonas</taxon>
    </lineage>
</organism>
<name>A0A371JLL7_9FLAO</name>
<proteinExistence type="predicted"/>
<dbReference type="Proteomes" id="UP000261828">
    <property type="component" value="Unassembled WGS sequence"/>
</dbReference>
<evidence type="ECO:0000313" key="1">
    <source>
        <dbReference type="EMBL" id="RDY57899.1"/>
    </source>
</evidence>
<reference evidence="1 2" key="1">
    <citation type="submission" date="2018-08" db="EMBL/GenBank/DDBJ databases">
        <title>Muricauda nanhaiensis sp. nov., isolated from seawater of the South China Sea.</title>
        <authorList>
            <person name="Dang Y."/>
        </authorList>
    </citation>
    <scope>NUCLEOTIDE SEQUENCE [LARGE SCALE GENOMIC DNA]</scope>
    <source>
        <strain evidence="1 2">SM1704</strain>
    </source>
</reference>
<comment type="caution">
    <text evidence="1">The sequence shown here is derived from an EMBL/GenBank/DDBJ whole genome shotgun (WGS) entry which is preliminary data.</text>
</comment>